<dbReference type="AlphaFoldDB" id="A0AAX6NCK2"/>
<dbReference type="RefSeq" id="WP_316910817.1">
    <property type="nucleotide sequence ID" value="NZ_JAPTGD010000002.1"/>
</dbReference>
<accession>A0AAX6NCK2</accession>
<sequence>MFRNRKGKETRNKRKEKKEGFFRQVWDDVLDTVIFEIVWGIISAIFRGALRFIKHIH</sequence>
<name>A0AAX6NCK2_PRIAR</name>
<evidence type="ECO:0000313" key="1">
    <source>
        <dbReference type="EMBL" id="MDU9693592.1"/>
    </source>
</evidence>
<comment type="caution">
    <text evidence="1">The sequence shown here is derived from an EMBL/GenBank/DDBJ whole genome shotgun (WGS) entry which is preliminary data.</text>
</comment>
<proteinExistence type="predicted"/>
<protein>
    <submittedName>
        <fullName evidence="1">Uncharacterized protein</fullName>
    </submittedName>
</protein>
<reference evidence="1" key="2">
    <citation type="submission" date="2022-12" db="EMBL/GenBank/DDBJ databases">
        <authorList>
            <person name="Dechsakulwatana C."/>
            <person name="Rungsihiranrut A."/>
            <person name="Muangchinda C."/>
            <person name="Ningthoujam R."/>
            <person name="Klankeo P."/>
            <person name="Pinyakong O."/>
        </authorList>
    </citation>
    <scope>NUCLEOTIDE SEQUENCE</scope>
    <source>
        <strain evidence="1">TL01-2</strain>
    </source>
</reference>
<reference evidence="1" key="1">
    <citation type="journal article" date="2022" name="J Environ Chem Eng">
        <title>Biodegradation of petroleum oil using a constructed nonpathogenic and heavy metal-tolerant bacterial consortium isolated from marine sponges.</title>
        <authorList>
            <person name="Dechsakulwatana C."/>
            <person name="Rungsihiranrut A."/>
            <person name="Muangchinda C."/>
            <person name="Ningthoujam R."/>
            <person name="Klankeo P."/>
            <person name="Pinyakong O."/>
        </authorList>
    </citation>
    <scope>NUCLEOTIDE SEQUENCE</scope>
    <source>
        <strain evidence="1">TL01-2</strain>
    </source>
</reference>
<organism evidence="1 2">
    <name type="scientific">Priestia aryabhattai</name>
    <name type="common">Bacillus aryabhattai</name>
    <dbReference type="NCBI Taxonomy" id="412384"/>
    <lineage>
        <taxon>Bacteria</taxon>
        <taxon>Bacillati</taxon>
        <taxon>Bacillota</taxon>
        <taxon>Bacilli</taxon>
        <taxon>Bacillales</taxon>
        <taxon>Bacillaceae</taxon>
        <taxon>Priestia</taxon>
    </lineage>
</organism>
<dbReference type="Proteomes" id="UP001269400">
    <property type="component" value="Unassembled WGS sequence"/>
</dbReference>
<gene>
    <name evidence="1" type="ORF">O0Q50_20660</name>
</gene>
<evidence type="ECO:0000313" key="2">
    <source>
        <dbReference type="Proteomes" id="UP001269400"/>
    </source>
</evidence>
<dbReference type="EMBL" id="JAPTGD010000002">
    <property type="protein sequence ID" value="MDU9693592.1"/>
    <property type="molecule type" value="Genomic_DNA"/>
</dbReference>